<protein>
    <submittedName>
        <fullName evidence="1">Uncharacterized protein</fullName>
    </submittedName>
</protein>
<evidence type="ECO:0000313" key="2">
    <source>
        <dbReference type="Proteomes" id="UP000828941"/>
    </source>
</evidence>
<dbReference type="EMBL" id="CM039435">
    <property type="protein sequence ID" value="KAI4317332.1"/>
    <property type="molecule type" value="Genomic_DNA"/>
</dbReference>
<evidence type="ECO:0000313" key="1">
    <source>
        <dbReference type="EMBL" id="KAI4317332.1"/>
    </source>
</evidence>
<name>A0ACB9LZW1_BAUVA</name>
<proteinExistence type="predicted"/>
<gene>
    <name evidence="1" type="ORF">L6164_025207</name>
</gene>
<comment type="caution">
    <text evidence="1">The sequence shown here is derived from an EMBL/GenBank/DDBJ whole genome shotgun (WGS) entry which is preliminary data.</text>
</comment>
<sequence>MAFLKDKPVHLFSNSSVQEDDIFIKKIFLAHDPDGRWLDSETMLRVIGNIMFHVSATEEVPNFHFTSICKSNASEIELLGCPESVGCIIRKISCKILCECSSEGDLRSRMMGLFDLLGNYRWDAKVVLMVAAFAARYGEFWLLLKLSSSNALAASIFRLRQMPRNLSPLKKQLRALNLLVKAMVDVAKCIIKFESLPLPNVELSNEYSDSTVVAAWELSSLTCRLNGVCNILRGLVDARENEIERVLHEVHLDNQEVLQLLFPWKVSLPLKDCVTQAKLGVSELKNKIVLLLISNPELPLMDEEILLLSRQTCDHPLNEELKKSYVIAWVPIPASSDVWTDDEDASFNHFSGSLPWYSLRKPWLLSSAVVKWIKAEWNYNKEPIMVVMDSNGKVTNLNAINMLNIWGLGAYPFTASKEAELWQQEKLTMQLLIDHIDPFLADWVAQGKNICIYGGDDMGWIREFNGKIEEIKQSGLQLEILYVGKSGSSESVENVKTMTESILLYTRAKLFWLRLESMRRSKQGLGKTVSSDDILAEFSALMDDTDEGWAIIGKGSSADILRLQGKQVLELLNNYEEWRENVDGFGLVNALRYFLGPPFIAGPCDHSYTAPSTEVAEPIEEAVVCQHCKRIMNKLVVFQ</sequence>
<reference evidence="1 2" key="1">
    <citation type="journal article" date="2022" name="DNA Res.">
        <title>Chromosomal-level genome assembly of the orchid tree Bauhinia variegata (Leguminosae; Cercidoideae) supports the allotetraploid origin hypothesis of Bauhinia.</title>
        <authorList>
            <person name="Zhong Y."/>
            <person name="Chen Y."/>
            <person name="Zheng D."/>
            <person name="Pang J."/>
            <person name="Liu Y."/>
            <person name="Luo S."/>
            <person name="Meng S."/>
            <person name="Qian L."/>
            <person name="Wei D."/>
            <person name="Dai S."/>
            <person name="Zhou R."/>
        </authorList>
    </citation>
    <scope>NUCLEOTIDE SEQUENCE [LARGE SCALE GENOMIC DNA]</scope>
    <source>
        <strain evidence="1">BV-YZ2020</strain>
    </source>
</reference>
<organism evidence="1 2">
    <name type="scientific">Bauhinia variegata</name>
    <name type="common">Purple orchid tree</name>
    <name type="synonym">Phanera variegata</name>
    <dbReference type="NCBI Taxonomy" id="167791"/>
    <lineage>
        <taxon>Eukaryota</taxon>
        <taxon>Viridiplantae</taxon>
        <taxon>Streptophyta</taxon>
        <taxon>Embryophyta</taxon>
        <taxon>Tracheophyta</taxon>
        <taxon>Spermatophyta</taxon>
        <taxon>Magnoliopsida</taxon>
        <taxon>eudicotyledons</taxon>
        <taxon>Gunneridae</taxon>
        <taxon>Pentapetalae</taxon>
        <taxon>rosids</taxon>
        <taxon>fabids</taxon>
        <taxon>Fabales</taxon>
        <taxon>Fabaceae</taxon>
        <taxon>Cercidoideae</taxon>
        <taxon>Cercideae</taxon>
        <taxon>Bauhiniinae</taxon>
        <taxon>Bauhinia</taxon>
    </lineage>
</organism>
<accession>A0ACB9LZW1</accession>
<keyword evidence="2" id="KW-1185">Reference proteome</keyword>
<dbReference type="Proteomes" id="UP000828941">
    <property type="component" value="Chromosome 10"/>
</dbReference>